<name>A0A451AYV6_9GAMM</name>
<protein>
    <submittedName>
        <fullName evidence="2">Uncharacterized protein</fullName>
    </submittedName>
</protein>
<dbReference type="EMBL" id="CAADFZ010000047">
    <property type="protein sequence ID" value="VFK64490.1"/>
    <property type="molecule type" value="Genomic_DNA"/>
</dbReference>
<evidence type="ECO:0000313" key="2">
    <source>
        <dbReference type="EMBL" id="VFK71107.1"/>
    </source>
</evidence>
<dbReference type="AlphaFoldDB" id="A0A451AYV6"/>
<sequence>MPDHRFLAGTWLVEAEVVLQVMLDVLCHVGFAFVGICKSTILLFIKGKIPRNDPETDGLFIWPYARRQVGDEDEDTRAPIRALRDCIGRDLDLDRLRLDSLK</sequence>
<gene>
    <name evidence="1" type="ORF">BECKUNK1418G_GA0071005_10477</name>
    <name evidence="2" type="ORF">BECKUNK1418H_GA0071006_10517</name>
</gene>
<organism evidence="2">
    <name type="scientific">Candidatus Kentrum sp. UNK</name>
    <dbReference type="NCBI Taxonomy" id="2126344"/>
    <lineage>
        <taxon>Bacteria</taxon>
        <taxon>Pseudomonadati</taxon>
        <taxon>Pseudomonadota</taxon>
        <taxon>Gammaproteobacteria</taxon>
        <taxon>Candidatus Kentrum</taxon>
    </lineage>
</organism>
<evidence type="ECO:0000313" key="1">
    <source>
        <dbReference type="EMBL" id="VFK64490.1"/>
    </source>
</evidence>
<dbReference type="EMBL" id="CAADGD010000051">
    <property type="protein sequence ID" value="VFK71107.1"/>
    <property type="molecule type" value="Genomic_DNA"/>
</dbReference>
<accession>A0A451AYV6</accession>
<reference evidence="2" key="1">
    <citation type="submission" date="2019-02" db="EMBL/GenBank/DDBJ databases">
        <authorList>
            <person name="Gruber-Vodicka R. H."/>
            <person name="Seah K. B. B."/>
        </authorList>
    </citation>
    <scope>NUCLEOTIDE SEQUENCE</scope>
    <source>
        <strain evidence="2">BECK_BY19</strain>
        <strain evidence="1">BECK_BY8</strain>
    </source>
</reference>
<proteinExistence type="predicted"/>